<dbReference type="PRINTS" id="PR00249">
    <property type="entry name" value="GPCRSECRETIN"/>
</dbReference>
<dbReference type="InterPro" id="IPR057244">
    <property type="entry name" value="GAIN_B"/>
</dbReference>
<keyword evidence="5 8" id="KW-0472">Membrane</keyword>
<dbReference type="EMBL" id="VSWD01000003">
    <property type="protein sequence ID" value="KAK3105819.1"/>
    <property type="molecule type" value="Genomic_DNA"/>
</dbReference>
<evidence type="ECO:0000256" key="5">
    <source>
        <dbReference type="ARBA" id="ARBA00023136"/>
    </source>
</evidence>
<dbReference type="InterPro" id="IPR016187">
    <property type="entry name" value="CTDL_fold"/>
</dbReference>
<feature type="transmembrane region" description="Helical" evidence="8">
    <location>
        <begin position="995"/>
        <end position="1019"/>
    </location>
</feature>
<dbReference type="Gene3D" id="2.60.220.50">
    <property type="match status" value="1"/>
</dbReference>
<dbReference type="PROSITE" id="PS50261">
    <property type="entry name" value="G_PROTEIN_RECEP_F2_4"/>
    <property type="match status" value="1"/>
</dbReference>
<dbReference type="SMART" id="SM00303">
    <property type="entry name" value="GPS"/>
    <property type="match status" value="1"/>
</dbReference>
<evidence type="ECO:0000313" key="11">
    <source>
        <dbReference type="EMBL" id="KAK3105819.1"/>
    </source>
</evidence>
<dbReference type="InterPro" id="IPR058808">
    <property type="entry name" value="GAIN_ADGRA2/3"/>
</dbReference>
<comment type="similarity">
    <text evidence="2">Belongs to the G-protein coupled receptor 2 family. Adhesion G-protein coupled receptor (ADGR) subfamily.</text>
</comment>
<dbReference type="SUPFAM" id="SSF56436">
    <property type="entry name" value="C-type lectin-like"/>
    <property type="match status" value="1"/>
</dbReference>
<feature type="domain" description="GAIN-B" evidence="9">
    <location>
        <begin position="643"/>
        <end position="794"/>
    </location>
</feature>
<dbReference type="GO" id="GO:0004930">
    <property type="term" value="F:G protein-coupled receptor activity"/>
    <property type="evidence" value="ECO:0007669"/>
    <property type="project" value="InterPro"/>
</dbReference>
<feature type="transmembrane region" description="Helical" evidence="8">
    <location>
        <begin position="803"/>
        <end position="830"/>
    </location>
</feature>
<feature type="domain" description="G-protein coupled receptors family 2 profile 2" evidence="10">
    <location>
        <begin position="805"/>
        <end position="1048"/>
    </location>
</feature>
<evidence type="ECO:0000256" key="2">
    <source>
        <dbReference type="ARBA" id="ARBA00007343"/>
    </source>
</evidence>
<feature type="transmembrane region" description="Helical" evidence="8">
    <location>
        <begin position="866"/>
        <end position="889"/>
    </location>
</feature>
<evidence type="ECO:0000313" key="12">
    <source>
        <dbReference type="Proteomes" id="UP001186944"/>
    </source>
</evidence>
<dbReference type="InterPro" id="IPR000203">
    <property type="entry name" value="GPS"/>
</dbReference>
<keyword evidence="6" id="KW-1015">Disulfide bond</keyword>
<dbReference type="CDD" id="cd00037">
    <property type="entry name" value="CLECT"/>
    <property type="match status" value="1"/>
</dbReference>
<dbReference type="Pfam" id="PF00002">
    <property type="entry name" value="7tm_2"/>
    <property type="match status" value="1"/>
</dbReference>
<name>A0AA89C9R5_PINIB</name>
<dbReference type="GO" id="GO:0007166">
    <property type="term" value="P:cell surface receptor signaling pathway"/>
    <property type="evidence" value="ECO:0007669"/>
    <property type="project" value="InterPro"/>
</dbReference>
<feature type="transmembrane region" description="Helical" evidence="8">
    <location>
        <begin position="842"/>
        <end position="860"/>
    </location>
</feature>
<evidence type="ECO:0000256" key="8">
    <source>
        <dbReference type="SAM" id="Phobius"/>
    </source>
</evidence>
<gene>
    <name evidence="11" type="ORF">FSP39_006407</name>
</gene>
<dbReference type="CDD" id="cd15040">
    <property type="entry name" value="7tmB2_Adhesion"/>
    <property type="match status" value="1"/>
</dbReference>
<proteinExistence type="inferred from homology"/>
<organism evidence="11 12">
    <name type="scientific">Pinctada imbricata</name>
    <name type="common">Atlantic pearl-oyster</name>
    <name type="synonym">Pinctada martensii</name>
    <dbReference type="NCBI Taxonomy" id="66713"/>
    <lineage>
        <taxon>Eukaryota</taxon>
        <taxon>Metazoa</taxon>
        <taxon>Spiralia</taxon>
        <taxon>Lophotrochozoa</taxon>
        <taxon>Mollusca</taxon>
        <taxon>Bivalvia</taxon>
        <taxon>Autobranchia</taxon>
        <taxon>Pteriomorphia</taxon>
        <taxon>Pterioida</taxon>
        <taxon>Pterioidea</taxon>
        <taxon>Pteriidae</taxon>
        <taxon>Pinctada</taxon>
    </lineage>
</organism>
<evidence type="ECO:0000256" key="7">
    <source>
        <dbReference type="ARBA" id="ARBA00023180"/>
    </source>
</evidence>
<dbReference type="FunFam" id="1.20.1070.10:FF:000058">
    <property type="entry name" value="Adhesion G protein-coupled receptor F5"/>
    <property type="match status" value="1"/>
</dbReference>
<keyword evidence="7" id="KW-0325">Glycoprotein</keyword>
<dbReference type="Pfam" id="PF01825">
    <property type="entry name" value="GPS"/>
    <property type="match status" value="1"/>
</dbReference>
<dbReference type="InterPro" id="IPR017981">
    <property type="entry name" value="GPCR_2-like_7TM"/>
</dbReference>
<reference evidence="11" key="1">
    <citation type="submission" date="2019-08" db="EMBL/GenBank/DDBJ databases">
        <title>The improved chromosome-level genome for the pearl oyster Pinctada fucata martensii using PacBio sequencing and Hi-C.</title>
        <authorList>
            <person name="Zheng Z."/>
        </authorList>
    </citation>
    <scope>NUCLEOTIDE SEQUENCE</scope>
    <source>
        <strain evidence="11">ZZ-2019</strain>
        <tissue evidence="11">Adductor muscle</tissue>
    </source>
</reference>
<dbReference type="PANTHER" id="PTHR47767">
    <property type="entry name" value="ADHESION G PROTEIN-COUPLED RECEPTOR G7"/>
    <property type="match status" value="1"/>
</dbReference>
<dbReference type="AlphaFoldDB" id="A0AA89C9R5"/>
<evidence type="ECO:0000259" key="10">
    <source>
        <dbReference type="PROSITE" id="PS50261"/>
    </source>
</evidence>
<evidence type="ECO:0000256" key="6">
    <source>
        <dbReference type="ARBA" id="ARBA00023157"/>
    </source>
</evidence>
<evidence type="ECO:0000256" key="3">
    <source>
        <dbReference type="ARBA" id="ARBA00022692"/>
    </source>
</evidence>
<comment type="subcellular location">
    <subcellularLocation>
        <location evidence="1">Membrane</location>
        <topology evidence="1">Multi-pass membrane protein</topology>
    </subcellularLocation>
</comment>
<sequence length="1106" mass="123389">MQFITDNVRKKMMVQTITYIVILLNLKDTQLCRKGFYGDVNLDHCYAFYSTPQTYYEAQSSCEQLGGRLAQLQLADAESFRSLSQWDSSIAQMVFNTIANRTRGWFDRTNRQDITECNVMIQSEVLVGLAIDCSQKYPYYCQISRTEAGKKLPSMELTYSAPIPPVSGGEGSGSLRVIKGNITCQLSRSLNQYEAIKMYKDGKEISAQNYRFSSNMTEISLDIMTTQEPVSDRMAYWSGAYQDIGFYRCSVFQRLTGAVSSVSLYADIDVDQLMTFMAEVKLKKRFHIDGANTIYTNFGIQPFESLAITNEFQGWMSRTNRRMSAGIGERMGGFNFKTNMYKISDNGKIIMFKITIIPGRTTWPTMDNIALLQNDITLALEDTMEVIPGRKKRQTTGVSTTTPFTAGSVYVINTEVCSSSYVKRLDRVLQFIPVRIGEKTVSVEICITDLGPLATGGCVRDETTGAAVIEKIKVTVNDKCYFQDITSGVNLEESEVTNDLKNLSQTEVNETTVDVVVDGLVNLTAPSNNLTAIDVIYTATTLRKVGELPSVSTQDLDGVSDIVNNVLAIPRIKLKEAQEVGSATNRIIEGFEQASSKVRLKKGNRFRRISRKAAVLVNDFVYNTDIGTDNVYVGLKLNQEDNNVTVLTNESLQVVWPNATITPDTIDTAIVVPEALVKRGNVRLVLQIYANTDLFITRLGDRRYTSNGKIAAATLLIDNVTVTNLGDYTVKTYFKPYMATKEPVCGFWNYTINDNSGGWSTEGCVLVDLQDGRYICECNHLTNFAILIDAGGQQDPIDEGNKLALSIITIIGLSLSITGLTLTVVSFILFKQMRQGRGQKTLFNLALALLASIIVFLAGIERTENYAGCIVVAALLHYFILVSFAWMLVEGVLQYLRFVKVLGTYIPNFMLKAGVPAWGIPLIPVIIVLAVDYDMYSGGDLYCWMSTTPLYFAFLLPVGLIIIINFIVFFMVLNNILRRPKGLQSNQSDRKKAMINLRASVSVVVILGLTWIFGFLSIYDARLPFQYIFTILNVFQGFFIFILFVAREKAFRDGFKKVCCSKPKGDKYVAASTNDSYSHTKSSDTKQTTFTNLGVTDSDVKKRDGF</sequence>
<keyword evidence="3 8" id="KW-0812">Transmembrane</keyword>
<dbReference type="Proteomes" id="UP001186944">
    <property type="component" value="Unassembled WGS sequence"/>
</dbReference>
<accession>A0AA89C9R5</accession>
<evidence type="ECO:0000256" key="4">
    <source>
        <dbReference type="ARBA" id="ARBA00022989"/>
    </source>
</evidence>
<dbReference type="PANTHER" id="PTHR47767:SF1">
    <property type="entry name" value="ADHESION G PROTEIN-COUPLED RECEPTOR G7"/>
    <property type="match status" value="1"/>
</dbReference>
<protein>
    <submittedName>
        <fullName evidence="11">Uncharacterized protein</fullName>
    </submittedName>
</protein>
<dbReference type="PROSITE" id="PS50221">
    <property type="entry name" value="GAIN_B"/>
    <property type="match status" value="1"/>
</dbReference>
<dbReference type="Pfam" id="PF26588">
    <property type="entry name" value="GAIN_ADGRA3"/>
    <property type="match status" value="1"/>
</dbReference>
<feature type="transmembrane region" description="Helical" evidence="8">
    <location>
        <begin position="909"/>
        <end position="931"/>
    </location>
</feature>
<dbReference type="InterPro" id="IPR053066">
    <property type="entry name" value="ADGR_G7"/>
</dbReference>
<dbReference type="Gene3D" id="1.20.1070.10">
    <property type="entry name" value="Rhodopsin 7-helix transmembrane proteins"/>
    <property type="match status" value="1"/>
</dbReference>
<evidence type="ECO:0000259" key="9">
    <source>
        <dbReference type="PROSITE" id="PS50221"/>
    </source>
</evidence>
<dbReference type="InterPro" id="IPR046338">
    <property type="entry name" value="GAIN_dom_sf"/>
</dbReference>
<keyword evidence="4 8" id="KW-1133">Transmembrane helix</keyword>
<dbReference type="GO" id="GO:0016020">
    <property type="term" value="C:membrane"/>
    <property type="evidence" value="ECO:0007669"/>
    <property type="project" value="UniProtKB-SubCell"/>
</dbReference>
<dbReference type="Gene3D" id="3.10.100.10">
    <property type="entry name" value="Mannose-Binding Protein A, subunit A"/>
    <property type="match status" value="1"/>
</dbReference>
<feature type="transmembrane region" description="Helical" evidence="8">
    <location>
        <begin position="951"/>
        <end position="974"/>
    </location>
</feature>
<dbReference type="SUPFAM" id="SSF81321">
    <property type="entry name" value="Family A G protein-coupled receptor-like"/>
    <property type="match status" value="1"/>
</dbReference>
<feature type="transmembrane region" description="Helical" evidence="8">
    <location>
        <begin position="1025"/>
        <end position="1046"/>
    </location>
</feature>
<dbReference type="InterPro" id="IPR000832">
    <property type="entry name" value="GPCR_2_secretin-like"/>
</dbReference>
<dbReference type="InterPro" id="IPR016186">
    <property type="entry name" value="C-type_lectin-like/link_sf"/>
</dbReference>
<comment type="caution">
    <text evidence="11">The sequence shown here is derived from an EMBL/GenBank/DDBJ whole genome shotgun (WGS) entry which is preliminary data.</text>
</comment>
<evidence type="ECO:0000256" key="1">
    <source>
        <dbReference type="ARBA" id="ARBA00004141"/>
    </source>
</evidence>
<keyword evidence="12" id="KW-1185">Reference proteome</keyword>